<dbReference type="Proteomes" id="UP000199307">
    <property type="component" value="Unassembled WGS sequence"/>
</dbReference>
<evidence type="ECO:0000313" key="3">
    <source>
        <dbReference type="EMBL" id="SCY53104.1"/>
    </source>
</evidence>
<accession>A0ABY0LT54</accession>
<dbReference type="EMBL" id="FMVC01000003">
    <property type="protein sequence ID" value="SCY53104.1"/>
    <property type="molecule type" value="Genomic_DNA"/>
</dbReference>
<gene>
    <name evidence="3" type="ORF">SAMN02927916_2443</name>
</gene>
<keyword evidence="1" id="KW-0812">Transmembrane</keyword>
<feature type="domain" description="DUF6377" evidence="2">
    <location>
        <begin position="269"/>
        <end position="523"/>
    </location>
</feature>
<sequence length="565" mass="66189">MNLHFIIFVHLINFFVSLKNLFLSLFIVLISFPLFASESTDAILKELNEAIKNKQHYVKIKEERILNFKKIKSDNLTKEQEYNYNKTLYLEYQKLNSDSAIQYVKKNLKIAEELQDKELYDLAQLQLVTLYSSSGKYRESEAILKNINKKNLALSLVPNYYISYREFFEHYAANSYSPEYRKQIGKYRDSLLSVLNPNTLEYQINRIQQDIFIHKKYNDPKKQLLVLLNKTKEENPQYAMITYLLGKIGEATHDLEARKKYYALSATSDIKNANKDNASLQELALVFYEIGDVDMAYKLTQSAIEDALYCNVQFRTLLMSEVYSIINTVYLEREAQRKSELQIYLLCISLLSLFLIVAVIYVYIQMKKVSRIKTELFETSQKLAELNKDITETNSQLQESNLQLSESNLVKEEYIAHFFNLCSTYINKLENYRIILNKKATAKQFDEIYKILKSTTLVDNELEELYKNFDIIFLNLYPTFVKDFNALLIPEEQIVLKQNELLNTELRIFALIRLGITDSVKIAAFLRYSLSTIYNYRTRARNKAAVSRNDFEEMVMKIGSMALKA</sequence>
<dbReference type="Pfam" id="PF19904">
    <property type="entry name" value="DUF6377"/>
    <property type="match status" value="1"/>
</dbReference>
<proteinExistence type="predicted"/>
<feature type="transmembrane region" description="Helical" evidence="1">
    <location>
        <begin position="343"/>
        <end position="364"/>
    </location>
</feature>
<evidence type="ECO:0000256" key="1">
    <source>
        <dbReference type="SAM" id="Phobius"/>
    </source>
</evidence>
<organism evidence="3 4">
    <name type="scientific">Flavobacterium anhuiense</name>
    <dbReference type="NCBI Taxonomy" id="459526"/>
    <lineage>
        <taxon>Bacteria</taxon>
        <taxon>Pseudomonadati</taxon>
        <taxon>Bacteroidota</taxon>
        <taxon>Flavobacteriia</taxon>
        <taxon>Flavobacteriales</taxon>
        <taxon>Flavobacteriaceae</taxon>
        <taxon>Flavobacterium</taxon>
    </lineage>
</organism>
<comment type="caution">
    <text evidence="3">The sequence shown here is derived from an EMBL/GenBank/DDBJ whole genome shotgun (WGS) entry which is preliminary data.</text>
</comment>
<dbReference type="InterPro" id="IPR045957">
    <property type="entry name" value="DUF6377"/>
</dbReference>
<protein>
    <recommendedName>
        <fullName evidence="2">DUF6377 domain-containing protein</fullName>
    </recommendedName>
</protein>
<reference evidence="3 4" key="1">
    <citation type="submission" date="2016-10" db="EMBL/GenBank/DDBJ databases">
        <authorList>
            <person name="Varghese N."/>
            <person name="Submissions S."/>
        </authorList>
    </citation>
    <scope>NUCLEOTIDE SEQUENCE [LARGE SCALE GENOMIC DNA]</scope>
    <source>
        <strain evidence="3 4">CGMCC 1.6859</strain>
    </source>
</reference>
<keyword evidence="4" id="KW-1185">Reference proteome</keyword>
<evidence type="ECO:0000259" key="2">
    <source>
        <dbReference type="Pfam" id="PF19904"/>
    </source>
</evidence>
<name>A0ABY0LT54_9FLAO</name>
<evidence type="ECO:0000313" key="4">
    <source>
        <dbReference type="Proteomes" id="UP000199307"/>
    </source>
</evidence>
<keyword evidence="1" id="KW-1133">Transmembrane helix</keyword>
<keyword evidence="1" id="KW-0472">Membrane</keyword>